<evidence type="ECO:0000313" key="2">
    <source>
        <dbReference type="Proteomes" id="UP000011704"/>
    </source>
</evidence>
<protein>
    <recommendedName>
        <fullName evidence="3">DUF3386 family protein</fullName>
    </recommendedName>
</protein>
<dbReference type="InParanoid" id="M1YUR1"/>
<dbReference type="RefSeq" id="WP_005005625.1">
    <property type="nucleotide sequence ID" value="NZ_HG422173.1"/>
</dbReference>
<dbReference type="InterPro" id="IPR021809">
    <property type="entry name" value="DUF3386"/>
</dbReference>
<keyword evidence="2" id="KW-1185">Reference proteome</keyword>
<dbReference type="OrthoDB" id="9779127at2"/>
<proteinExistence type="predicted"/>
<evidence type="ECO:0008006" key="3">
    <source>
        <dbReference type="Google" id="ProtNLM"/>
    </source>
</evidence>
<accession>M1YUR1</accession>
<gene>
    <name evidence="1" type="ORF">NITGR_1010038</name>
</gene>
<dbReference type="HOGENOM" id="CLU_091325_1_0_0"/>
<dbReference type="STRING" id="1266370.NITGR_1010038"/>
<name>M1YUR1_NITG3</name>
<dbReference type="Pfam" id="PF11866">
    <property type="entry name" value="DUF3386"/>
    <property type="match status" value="1"/>
</dbReference>
<comment type="caution">
    <text evidence="1">The sequence shown here is derived from an EMBL/GenBank/DDBJ whole genome shotgun (WGS) entry which is preliminary data.</text>
</comment>
<sequence length="225" mass="25507">MATYTKPEDVQSTVEDDPQARKALEEVFSNTARWDADFKGFAADVTVNINGKEEKGTVTVKGPKEIELSLTDESMKEFASENLASIAMHRGPRSFDQSDGKYKLTFGDDGTHPMGRAVVMGGDGMSSFYRIKEGRIRQINRKTPHVAFSINIEDSVKNHEDKFLTRNYTVYYFNPKDNSIKNVESYTDDYTRVGNYDLPQRRRVIDVQNSEVVVSTMTLENHKAL</sequence>
<organism evidence="1 2">
    <name type="scientific">Nitrospina gracilis (strain 3/211)</name>
    <dbReference type="NCBI Taxonomy" id="1266370"/>
    <lineage>
        <taxon>Bacteria</taxon>
        <taxon>Pseudomonadati</taxon>
        <taxon>Nitrospinota/Tectimicrobiota group</taxon>
        <taxon>Nitrospinota</taxon>
        <taxon>Nitrospinia</taxon>
        <taxon>Nitrospinales</taxon>
        <taxon>Nitrospinaceae</taxon>
        <taxon>Nitrospina</taxon>
    </lineage>
</organism>
<dbReference type="EMBL" id="CAQJ01000004">
    <property type="protein sequence ID" value="CCQ89323.1"/>
    <property type="molecule type" value="Genomic_DNA"/>
</dbReference>
<evidence type="ECO:0000313" key="1">
    <source>
        <dbReference type="EMBL" id="CCQ89323.1"/>
    </source>
</evidence>
<dbReference type="Proteomes" id="UP000011704">
    <property type="component" value="Unassembled WGS sequence"/>
</dbReference>
<reference evidence="1 2" key="1">
    <citation type="journal article" date="2013" name="Front. Microbiol.">
        <title>The genome of Nitrospina gracilis illuminates the metabolism and evolution of the major marine nitrite oxidizer.</title>
        <authorList>
            <person name="Luecker S."/>
            <person name="Nowka B."/>
            <person name="Rattei T."/>
            <person name="Spieck E."/>
            <person name="and Daims H."/>
        </authorList>
    </citation>
    <scope>NUCLEOTIDE SEQUENCE [LARGE SCALE GENOMIC DNA]</scope>
    <source>
        <strain evidence="1 2">3/211</strain>
    </source>
</reference>
<dbReference type="AlphaFoldDB" id="M1YUR1"/>